<keyword evidence="3" id="KW-1185">Reference proteome</keyword>
<feature type="transmembrane region" description="Helical" evidence="1">
    <location>
        <begin position="56"/>
        <end position="79"/>
    </location>
</feature>
<keyword evidence="1" id="KW-1133">Transmembrane helix</keyword>
<sequence>MIRTPKSLQGLAICLSALAGFVDALGFLKLGGFFVSFMSGNSTRMSVGLTEGSQDFAIAGALIGTFLIGVIFGSMVAHLAHANRRVAVLAFVTLLLATGALLNMYGPAWAAIGAVVLAMGSENAVFQRDGEVTIGLTYMTGTLVKLGQRLTNALLGGPRFAWLPYLALWCGLIAGAALGAFVYPKIGFSALWFAAAAAALLCLWSMFLPADDLDA</sequence>
<evidence type="ECO:0000313" key="3">
    <source>
        <dbReference type="Proteomes" id="UP000515317"/>
    </source>
</evidence>
<dbReference type="PANTHER" id="PTHR37314">
    <property type="entry name" value="SLR0142 PROTEIN"/>
    <property type="match status" value="1"/>
</dbReference>
<dbReference type="Pfam" id="PF06912">
    <property type="entry name" value="DUF1275"/>
    <property type="match status" value="1"/>
</dbReference>
<name>A0A6S6QXF5_9HYPH</name>
<dbReference type="AlphaFoldDB" id="A0A6S6QXF5"/>
<dbReference type="Proteomes" id="UP000515317">
    <property type="component" value="Chromosome"/>
</dbReference>
<dbReference type="InterPro" id="IPR010699">
    <property type="entry name" value="DUF1275"/>
</dbReference>
<accession>A0A6S6QXF5</accession>
<proteinExistence type="predicted"/>
<evidence type="ECO:0008006" key="4">
    <source>
        <dbReference type="Google" id="ProtNLM"/>
    </source>
</evidence>
<feature type="transmembrane region" description="Helical" evidence="1">
    <location>
        <begin position="190"/>
        <end position="210"/>
    </location>
</feature>
<evidence type="ECO:0000313" key="2">
    <source>
        <dbReference type="EMBL" id="BCJ91701.1"/>
    </source>
</evidence>
<gene>
    <name evidence="2" type="ORF">IZ6_24360</name>
</gene>
<dbReference type="PANTHER" id="PTHR37314:SF4">
    <property type="entry name" value="UPF0700 TRANSMEMBRANE PROTEIN YOAK"/>
    <property type="match status" value="1"/>
</dbReference>
<feature type="transmembrane region" description="Helical" evidence="1">
    <location>
        <begin position="86"/>
        <end position="105"/>
    </location>
</feature>
<feature type="transmembrane region" description="Helical" evidence="1">
    <location>
        <begin position="162"/>
        <end position="183"/>
    </location>
</feature>
<reference evidence="2 3" key="1">
    <citation type="submission" date="2020-08" db="EMBL/GenBank/DDBJ databases">
        <title>Genome sequence of Rhizobiales bacterium strain IZ6.</title>
        <authorList>
            <person name="Nakai R."/>
            <person name="Naganuma T."/>
        </authorList>
    </citation>
    <scope>NUCLEOTIDE SEQUENCE [LARGE SCALE GENOMIC DNA]</scope>
    <source>
        <strain evidence="2 3">IZ6</strain>
    </source>
</reference>
<keyword evidence="1" id="KW-0472">Membrane</keyword>
<dbReference type="EMBL" id="AP023361">
    <property type="protein sequence ID" value="BCJ91701.1"/>
    <property type="molecule type" value="Genomic_DNA"/>
</dbReference>
<dbReference type="RefSeq" id="WP_222875327.1">
    <property type="nucleotide sequence ID" value="NZ_AP023361.1"/>
</dbReference>
<organism evidence="2 3">
    <name type="scientific">Terrihabitans soli</name>
    <dbReference type="NCBI Taxonomy" id="708113"/>
    <lineage>
        <taxon>Bacteria</taxon>
        <taxon>Pseudomonadati</taxon>
        <taxon>Pseudomonadota</taxon>
        <taxon>Alphaproteobacteria</taxon>
        <taxon>Hyphomicrobiales</taxon>
        <taxon>Terrihabitans</taxon>
    </lineage>
</organism>
<protein>
    <recommendedName>
        <fullName evidence="4">DUF1275 domain-containing protein</fullName>
    </recommendedName>
</protein>
<dbReference type="KEGG" id="tso:IZ6_24360"/>
<evidence type="ECO:0000256" key="1">
    <source>
        <dbReference type="SAM" id="Phobius"/>
    </source>
</evidence>
<keyword evidence="1" id="KW-0812">Transmembrane</keyword>